<keyword evidence="5" id="KW-0964">Secreted</keyword>
<proteinExistence type="inferred from homology"/>
<dbReference type="EMBL" id="KV878217">
    <property type="protein sequence ID" value="OJJ30214.1"/>
    <property type="molecule type" value="Genomic_DNA"/>
</dbReference>
<keyword evidence="14" id="KW-0732">Signal</keyword>
<comment type="similarity">
    <text evidence="3">Belongs to the glycosyl hydrolase 25 family.</text>
</comment>
<keyword evidence="6" id="KW-0929">Antimicrobial</keyword>
<dbReference type="InterPro" id="IPR018077">
    <property type="entry name" value="Glyco_hydro_fam25_subgr"/>
</dbReference>
<accession>A0A1L9R5M9</accession>
<evidence type="ECO:0000256" key="14">
    <source>
        <dbReference type="SAM" id="SignalP"/>
    </source>
</evidence>
<dbReference type="RefSeq" id="XP_040683891.1">
    <property type="nucleotide sequence ID" value="XM_040829875.1"/>
</dbReference>
<feature type="signal peptide" evidence="14">
    <location>
        <begin position="1"/>
        <end position="17"/>
    </location>
</feature>
<keyword evidence="10" id="KW-0326">Glycosidase</keyword>
<dbReference type="EC" id="3.2.1.17" evidence="4"/>
<evidence type="ECO:0000256" key="9">
    <source>
        <dbReference type="ARBA" id="ARBA00023157"/>
    </source>
</evidence>
<dbReference type="Proteomes" id="UP000184383">
    <property type="component" value="Unassembled WGS sequence"/>
</dbReference>
<dbReference type="VEuPathDB" id="FungiDB:ASPWEDRAFT_164167"/>
<evidence type="ECO:0000256" key="11">
    <source>
        <dbReference type="ARBA" id="ARBA00055588"/>
    </source>
</evidence>
<dbReference type="GO" id="GO:0009253">
    <property type="term" value="P:peptidoglycan catabolic process"/>
    <property type="evidence" value="ECO:0007669"/>
    <property type="project" value="InterPro"/>
</dbReference>
<evidence type="ECO:0000256" key="7">
    <source>
        <dbReference type="ARBA" id="ARBA00022638"/>
    </source>
</evidence>
<comment type="function">
    <text evidence="11">This enzyme has both lysozyme (acetylmuramidase) and diacetylmuramidase activities.</text>
</comment>
<keyword evidence="8" id="KW-0378">Hydrolase</keyword>
<sequence length="236" mass="25646">MKITALSLLATAGLAAASPVTIEARANGVQGFDISHYQKDVDYAGAYKAGARFVLIKSTEGTTYTDPSFSTHYEGAGKAGLLRGGYHFAVPNSKSGKEQAEYFLAHGGGWTNDGKTMPGMLDLEYNPYKGNNCYDLSPSQMTAWIKDFSDTYNSKTGRYPMIYTTADWWKTCTGDSKAFSETSPLVLARYNSAPGAAPGGWKFQSIWQNSDKYSFGGDSDLWNGSEDSLKKFAKGE</sequence>
<feature type="chain" id="PRO_5012815344" description="N,O-diacetylmuramidase" evidence="14">
    <location>
        <begin position="18"/>
        <end position="236"/>
    </location>
</feature>
<evidence type="ECO:0000313" key="15">
    <source>
        <dbReference type="EMBL" id="OJJ30214.1"/>
    </source>
</evidence>
<dbReference type="STRING" id="1073089.A0A1L9R5M9"/>
<dbReference type="InterPro" id="IPR002053">
    <property type="entry name" value="Glyco_hydro_25"/>
</dbReference>
<dbReference type="OrthoDB" id="6590422at2759"/>
<dbReference type="GO" id="GO:0016998">
    <property type="term" value="P:cell wall macromolecule catabolic process"/>
    <property type="evidence" value="ECO:0007669"/>
    <property type="project" value="InterPro"/>
</dbReference>
<evidence type="ECO:0000313" key="16">
    <source>
        <dbReference type="Proteomes" id="UP000184383"/>
    </source>
</evidence>
<evidence type="ECO:0000256" key="1">
    <source>
        <dbReference type="ARBA" id="ARBA00000632"/>
    </source>
</evidence>
<reference evidence="16" key="1">
    <citation type="journal article" date="2017" name="Genome Biol.">
        <title>Comparative genomics reveals high biological diversity and specific adaptations in the industrially and medically important fungal genus Aspergillus.</title>
        <authorList>
            <person name="de Vries R.P."/>
            <person name="Riley R."/>
            <person name="Wiebenga A."/>
            <person name="Aguilar-Osorio G."/>
            <person name="Amillis S."/>
            <person name="Uchima C.A."/>
            <person name="Anderluh G."/>
            <person name="Asadollahi M."/>
            <person name="Askin M."/>
            <person name="Barry K."/>
            <person name="Battaglia E."/>
            <person name="Bayram O."/>
            <person name="Benocci T."/>
            <person name="Braus-Stromeyer S.A."/>
            <person name="Caldana C."/>
            <person name="Canovas D."/>
            <person name="Cerqueira G.C."/>
            <person name="Chen F."/>
            <person name="Chen W."/>
            <person name="Choi C."/>
            <person name="Clum A."/>
            <person name="Dos Santos R.A."/>
            <person name="Damasio A.R."/>
            <person name="Diallinas G."/>
            <person name="Emri T."/>
            <person name="Fekete E."/>
            <person name="Flipphi M."/>
            <person name="Freyberg S."/>
            <person name="Gallo A."/>
            <person name="Gournas C."/>
            <person name="Habgood R."/>
            <person name="Hainaut M."/>
            <person name="Harispe M.L."/>
            <person name="Henrissat B."/>
            <person name="Hilden K.S."/>
            <person name="Hope R."/>
            <person name="Hossain A."/>
            <person name="Karabika E."/>
            <person name="Karaffa L."/>
            <person name="Karanyi Z."/>
            <person name="Krasevec N."/>
            <person name="Kuo A."/>
            <person name="Kusch H."/>
            <person name="LaButti K."/>
            <person name="Lagendijk E.L."/>
            <person name="Lapidus A."/>
            <person name="Levasseur A."/>
            <person name="Lindquist E."/>
            <person name="Lipzen A."/>
            <person name="Logrieco A.F."/>
            <person name="MacCabe A."/>
            <person name="Maekelae M.R."/>
            <person name="Malavazi I."/>
            <person name="Melin P."/>
            <person name="Meyer V."/>
            <person name="Mielnichuk N."/>
            <person name="Miskei M."/>
            <person name="Molnar A.P."/>
            <person name="Mule G."/>
            <person name="Ngan C.Y."/>
            <person name="Orejas M."/>
            <person name="Orosz E."/>
            <person name="Ouedraogo J.P."/>
            <person name="Overkamp K.M."/>
            <person name="Park H.-S."/>
            <person name="Perrone G."/>
            <person name="Piumi F."/>
            <person name="Punt P.J."/>
            <person name="Ram A.F."/>
            <person name="Ramon A."/>
            <person name="Rauscher S."/>
            <person name="Record E."/>
            <person name="Riano-Pachon D.M."/>
            <person name="Robert V."/>
            <person name="Roehrig J."/>
            <person name="Ruller R."/>
            <person name="Salamov A."/>
            <person name="Salih N.S."/>
            <person name="Samson R.A."/>
            <person name="Sandor E."/>
            <person name="Sanguinetti M."/>
            <person name="Schuetze T."/>
            <person name="Sepcic K."/>
            <person name="Shelest E."/>
            <person name="Sherlock G."/>
            <person name="Sophianopoulou V."/>
            <person name="Squina F.M."/>
            <person name="Sun H."/>
            <person name="Susca A."/>
            <person name="Todd R.B."/>
            <person name="Tsang A."/>
            <person name="Unkles S.E."/>
            <person name="van de Wiele N."/>
            <person name="van Rossen-Uffink D."/>
            <person name="Oliveira J.V."/>
            <person name="Vesth T.C."/>
            <person name="Visser J."/>
            <person name="Yu J.-H."/>
            <person name="Zhou M."/>
            <person name="Andersen M.R."/>
            <person name="Archer D.B."/>
            <person name="Baker S.E."/>
            <person name="Benoit I."/>
            <person name="Brakhage A.A."/>
            <person name="Braus G.H."/>
            <person name="Fischer R."/>
            <person name="Frisvad J.C."/>
            <person name="Goldman G.H."/>
            <person name="Houbraken J."/>
            <person name="Oakley B."/>
            <person name="Pocsi I."/>
            <person name="Scazzocchio C."/>
            <person name="Seiboth B."/>
            <person name="vanKuyk P.A."/>
            <person name="Wortman J."/>
            <person name="Dyer P.S."/>
            <person name="Grigoriev I.V."/>
        </authorList>
    </citation>
    <scope>NUCLEOTIDE SEQUENCE [LARGE SCALE GENOMIC DNA]</scope>
    <source>
        <strain evidence="16">DTO 134E9</strain>
    </source>
</reference>
<dbReference type="GeneID" id="63745723"/>
<evidence type="ECO:0000256" key="5">
    <source>
        <dbReference type="ARBA" id="ARBA00022525"/>
    </source>
</evidence>
<dbReference type="SMART" id="SM00641">
    <property type="entry name" value="Glyco_25"/>
    <property type="match status" value="1"/>
</dbReference>
<dbReference type="AlphaFoldDB" id="A0A1L9R5M9"/>
<name>A0A1L9R5M9_ASPWE</name>
<dbReference type="Pfam" id="PF01183">
    <property type="entry name" value="Glyco_hydro_25"/>
    <property type="match status" value="1"/>
</dbReference>
<evidence type="ECO:0000256" key="10">
    <source>
        <dbReference type="ARBA" id="ARBA00023295"/>
    </source>
</evidence>
<dbReference type="PANTHER" id="PTHR34135">
    <property type="entry name" value="LYSOZYME"/>
    <property type="match status" value="1"/>
</dbReference>
<evidence type="ECO:0000256" key="4">
    <source>
        <dbReference type="ARBA" id="ARBA00012732"/>
    </source>
</evidence>
<evidence type="ECO:0000256" key="12">
    <source>
        <dbReference type="ARBA" id="ARBA00073159"/>
    </source>
</evidence>
<evidence type="ECO:0000256" key="13">
    <source>
        <dbReference type="ARBA" id="ARBA00075474"/>
    </source>
</evidence>
<dbReference type="GO" id="GO:0016052">
    <property type="term" value="P:carbohydrate catabolic process"/>
    <property type="evidence" value="ECO:0007669"/>
    <property type="project" value="TreeGrafter"/>
</dbReference>
<protein>
    <recommendedName>
        <fullName evidence="12">N,O-diacetylmuramidase</fullName>
        <ecNumber evidence="4">3.2.1.17</ecNumber>
    </recommendedName>
    <alternativeName>
        <fullName evidence="13">Lysozyme CH</fullName>
    </alternativeName>
</protein>
<dbReference type="CDD" id="cd06412">
    <property type="entry name" value="GH25_CH-type"/>
    <property type="match status" value="1"/>
</dbReference>
<dbReference type="GO" id="GO:0003796">
    <property type="term" value="F:lysozyme activity"/>
    <property type="evidence" value="ECO:0007669"/>
    <property type="project" value="UniProtKB-EC"/>
</dbReference>
<dbReference type="SUPFAM" id="SSF51445">
    <property type="entry name" value="(Trans)glycosidases"/>
    <property type="match status" value="1"/>
</dbReference>
<keyword evidence="16" id="KW-1185">Reference proteome</keyword>
<dbReference type="PROSITE" id="PS51904">
    <property type="entry name" value="GLYCOSYL_HYDROL_F25_2"/>
    <property type="match status" value="1"/>
</dbReference>
<dbReference type="GO" id="GO:0031640">
    <property type="term" value="P:killing of cells of another organism"/>
    <property type="evidence" value="ECO:0007669"/>
    <property type="project" value="UniProtKB-KW"/>
</dbReference>
<evidence type="ECO:0000256" key="6">
    <source>
        <dbReference type="ARBA" id="ARBA00022529"/>
    </source>
</evidence>
<dbReference type="FunFam" id="3.20.20.80:FF:000060">
    <property type="entry name" value="Lysozyme M1"/>
    <property type="match status" value="1"/>
</dbReference>
<evidence type="ECO:0000256" key="3">
    <source>
        <dbReference type="ARBA" id="ARBA00010646"/>
    </source>
</evidence>
<dbReference type="GO" id="GO:0042742">
    <property type="term" value="P:defense response to bacterium"/>
    <property type="evidence" value="ECO:0007669"/>
    <property type="project" value="UniProtKB-KW"/>
</dbReference>
<keyword evidence="7" id="KW-0081">Bacteriolytic enzyme</keyword>
<comment type="catalytic activity">
    <reaction evidence="1">
        <text>Hydrolysis of (1-&gt;4)-beta-linkages between N-acetylmuramic acid and N-acetyl-D-glucosamine residues in a peptidoglycan and between N-acetyl-D-glucosamine residues in chitodextrins.</text>
        <dbReference type="EC" id="3.2.1.17"/>
    </reaction>
</comment>
<dbReference type="GO" id="GO:0005576">
    <property type="term" value="C:extracellular region"/>
    <property type="evidence" value="ECO:0007669"/>
    <property type="project" value="UniProtKB-SubCell"/>
</dbReference>
<evidence type="ECO:0000256" key="2">
    <source>
        <dbReference type="ARBA" id="ARBA00004613"/>
    </source>
</evidence>
<dbReference type="PANTHER" id="PTHR34135:SF2">
    <property type="entry name" value="LYSOZYME"/>
    <property type="match status" value="1"/>
</dbReference>
<evidence type="ECO:0000256" key="8">
    <source>
        <dbReference type="ARBA" id="ARBA00022801"/>
    </source>
</evidence>
<dbReference type="InterPro" id="IPR017853">
    <property type="entry name" value="GH"/>
</dbReference>
<dbReference type="Gene3D" id="3.20.20.80">
    <property type="entry name" value="Glycosidases"/>
    <property type="match status" value="1"/>
</dbReference>
<comment type="subcellular location">
    <subcellularLocation>
        <location evidence="2">Secreted</location>
    </subcellularLocation>
</comment>
<organism evidence="15 16">
    <name type="scientific">Aspergillus wentii DTO 134E9</name>
    <dbReference type="NCBI Taxonomy" id="1073089"/>
    <lineage>
        <taxon>Eukaryota</taxon>
        <taxon>Fungi</taxon>
        <taxon>Dikarya</taxon>
        <taxon>Ascomycota</taxon>
        <taxon>Pezizomycotina</taxon>
        <taxon>Eurotiomycetes</taxon>
        <taxon>Eurotiomycetidae</taxon>
        <taxon>Eurotiales</taxon>
        <taxon>Aspergillaceae</taxon>
        <taxon>Aspergillus</taxon>
        <taxon>Aspergillus subgen. Cremei</taxon>
    </lineage>
</organism>
<gene>
    <name evidence="15" type="ORF">ASPWEDRAFT_164167</name>
</gene>
<keyword evidence="9" id="KW-1015">Disulfide bond</keyword>